<feature type="compositionally biased region" description="Polar residues" evidence="1">
    <location>
        <begin position="189"/>
        <end position="210"/>
    </location>
</feature>
<feature type="compositionally biased region" description="Low complexity" evidence="1">
    <location>
        <begin position="318"/>
        <end position="333"/>
    </location>
</feature>
<keyword evidence="3" id="KW-1185">Reference proteome</keyword>
<name>A0A8J5BZ71_CHIOP</name>
<dbReference type="EMBL" id="JACEEZ010021514">
    <property type="protein sequence ID" value="KAG0713403.1"/>
    <property type="molecule type" value="Genomic_DNA"/>
</dbReference>
<feature type="compositionally biased region" description="Low complexity" evidence="1">
    <location>
        <begin position="35"/>
        <end position="54"/>
    </location>
</feature>
<feature type="region of interest" description="Disordered" evidence="1">
    <location>
        <begin position="189"/>
        <end position="267"/>
    </location>
</feature>
<evidence type="ECO:0000313" key="3">
    <source>
        <dbReference type="Proteomes" id="UP000770661"/>
    </source>
</evidence>
<feature type="region of interest" description="Disordered" evidence="1">
    <location>
        <begin position="1"/>
        <end position="94"/>
    </location>
</feature>
<sequence>MSGRLRCRPAPTGRPPPTHTERRREIIGVFTARGSSAQPSSSHTPPPATASTTSRRGCQGKREGNLTWRTTSSLAPERRRRGKKGADTAAGTDGRDILHACSCRACRGTPRCSPRSTRLGWQATCTSVEGGRYSNPSPSSGSPQAQAYLPHQLPRLKQPREWCSRDLQWSRGSPHPHVLASPAAWAQLTASSPADSGQQNAPQSQSSSTLRKPFELARPHAILANPREEGDPGENCSPARGLPPAPSGQSQVPGPQITLQGTGDGTPQGGISNPFLFNLLMEKLVALPFQAGTVLLSYADNWGPRCHRAGVTGFARRSALSTSSPPSARSWASRFRRRSPGP</sequence>
<proteinExistence type="predicted"/>
<accession>A0A8J5BZ71</accession>
<evidence type="ECO:0000313" key="2">
    <source>
        <dbReference type="EMBL" id="KAG0713403.1"/>
    </source>
</evidence>
<reference evidence="2" key="1">
    <citation type="submission" date="2020-07" db="EMBL/GenBank/DDBJ databases">
        <title>The High-quality genome of the commercially important snow crab, Chionoecetes opilio.</title>
        <authorList>
            <person name="Jeong J.-H."/>
            <person name="Ryu S."/>
        </authorList>
    </citation>
    <scope>NUCLEOTIDE SEQUENCE</scope>
    <source>
        <strain evidence="2">MADBK_172401_WGS</strain>
        <tissue evidence="2">Digestive gland</tissue>
    </source>
</reference>
<organism evidence="2 3">
    <name type="scientific">Chionoecetes opilio</name>
    <name type="common">Atlantic snow crab</name>
    <name type="synonym">Cancer opilio</name>
    <dbReference type="NCBI Taxonomy" id="41210"/>
    <lineage>
        <taxon>Eukaryota</taxon>
        <taxon>Metazoa</taxon>
        <taxon>Ecdysozoa</taxon>
        <taxon>Arthropoda</taxon>
        <taxon>Crustacea</taxon>
        <taxon>Multicrustacea</taxon>
        <taxon>Malacostraca</taxon>
        <taxon>Eumalacostraca</taxon>
        <taxon>Eucarida</taxon>
        <taxon>Decapoda</taxon>
        <taxon>Pleocyemata</taxon>
        <taxon>Brachyura</taxon>
        <taxon>Eubrachyura</taxon>
        <taxon>Majoidea</taxon>
        <taxon>Majidae</taxon>
        <taxon>Chionoecetes</taxon>
    </lineage>
</organism>
<evidence type="ECO:0000256" key="1">
    <source>
        <dbReference type="SAM" id="MobiDB-lite"/>
    </source>
</evidence>
<comment type="caution">
    <text evidence="2">The sequence shown here is derived from an EMBL/GenBank/DDBJ whole genome shotgun (WGS) entry which is preliminary data.</text>
</comment>
<feature type="compositionally biased region" description="Polar residues" evidence="1">
    <location>
        <begin position="247"/>
        <end position="261"/>
    </location>
</feature>
<protein>
    <submittedName>
        <fullName evidence="2">Uncharacterized protein</fullName>
    </submittedName>
</protein>
<feature type="region of interest" description="Disordered" evidence="1">
    <location>
        <begin position="318"/>
        <end position="342"/>
    </location>
</feature>
<gene>
    <name evidence="2" type="ORF">GWK47_016298</name>
</gene>
<dbReference type="AlphaFoldDB" id="A0A8J5BZ71"/>
<dbReference type="Proteomes" id="UP000770661">
    <property type="component" value="Unassembled WGS sequence"/>
</dbReference>
<dbReference type="OrthoDB" id="6381015at2759"/>